<comment type="caution">
    <text evidence="1">The sequence shown here is derived from an EMBL/GenBank/DDBJ whole genome shotgun (WGS) entry which is preliminary data.</text>
</comment>
<dbReference type="Proteomes" id="UP001189429">
    <property type="component" value="Unassembled WGS sequence"/>
</dbReference>
<dbReference type="Gene3D" id="3.40.50.150">
    <property type="entry name" value="Vaccinia Virus protein VP39"/>
    <property type="match status" value="1"/>
</dbReference>
<organism evidence="1 2">
    <name type="scientific">Prorocentrum cordatum</name>
    <dbReference type="NCBI Taxonomy" id="2364126"/>
    <lineage>
        <taxon>Eukaryota</taxon>
        <taxon>Sar</taxon>
        <taxon>Alveolata</taxon>
        <taxon>Dinophyceae</taxon>
        <taxon>Prorocentrales</taxon>
        <taxon>Prorocentraceae</taxon>
        <taxon>Prorocentrum</taxon>
    </lineage>
</organism>
<evidence type="ECO:0000313" key="1">
    <source>
        <dbReference type="EMBL" id="CAK0797209.1"/>
    </source>
</evidence>
<protein>
    <submittedName>
        <fullName evidence="1">Uncharacterized protein</fullName>
    </submittedName>
</protein>
<feature type="non-terminal residue" evidence="1">
    <location>
        <position position="1"/>
    </location>
</feature>
<gene>
    <name evidence="1" type="ORF">PCOR1329_LOCUS6361</name>
</gene>
<dbReference type="EMBL" id="CAUYUJ010001703">
    <property type="protein sequence ID" value="CAK0797209.1"/>
    <property type="molecule type" value="Genomic_DNA"/>
</dbReference>
<keyword evidence="2" id="KW-1185">Reference proteome</keyword>
<name>A0ABN9Q2K9_9DINO</name>
<evidence type="ECO:0000313" key="2">
    <source>
        <dbReference type="Proteomes" id="UP001189429"/>
    </source>
</evidence>
<proteinExistence type="predicted"/>
<accession>A0ABN9Q2K9</accession>
<dbReference type="InterPro" id="IPR029063">
    <property type="entry name" value="SAM-dependent_MTases_sf"/>
</dbReference>
<reference evidence="1" key="1">
    <citation type="submission" date="2023-10" db="EMBL/GenBank/DDBJ databases">
        <authorList>
            <person name="Chen Y."/>
            <person name="Shah S."/>
            <person name="Dougan E. K."/>
            <person name="Thang M."/>
            <person name="Chan C."/>
        </authorList>
    </citation>
    <scope>NUCLEOTIDE SEQUENCE [LARGE SCALE GENOMIC DNA]</scope>
</reference>
<dbReference type="SUPFAM" id="SSF53335">
    <property type="entry name" value="S-adenosyl-L-methionine-dependent methyltransferases"/>
    <property type="match status" value="1"/>
</dbReference>
<sequence>EQLSWDTRSTAYSGIGAPEVAINCICQALGRKKKKIIHPPRFLYAIEWDEDAQKELQILLAPTGGCLFGDITQFFIPELQDQVLRPAIRNGGAVTSKGWCLVHKKYCYLKPARHHTAGTSCTAFSKQGPQTGIHHWTIVPLLAWIGLRLLLQEAEVEQENVEGFDLAILSEFLGDTYWIDSVLLDPRMFGWPSIRTRKWTKLTHKYKALPQISPLSRFCKRFYRLATYSWREYFFQHMFYGIVDSADLHRGAIDNELDTDLAWAQARPSSCMKGEAAVNARTPDAWFKTLSIWEKSNLLDYMKNYPNAAWQINQDANSHTTASTSTDLHTLIRNHIIFADSIGSYQAAGGETAESPRRWLSPTEALVSQGFPIHPVYPQRSQSDVLCSFNVRAERKHRVVAGQAGNTMNVSVAGVFALAGYCNLAFRENAMLTAIAMSMHVPKPIKDTRDKGQGTHS</sequence>